<dbReference type="Proteomes" id="UP000289738">
    <property type="component" value="Chromosome A02"/>
</dbReference>
<reference evidence="1 2" key="1">
    <citation type="submission" date="2019-01" db="EMBL/GenBank/DDBJ databases">
        <title>Sequencing of cultivated peanut Arachis hypogaea provides insights into genome evolution and oil improvement.</title>
        <authorList>
            <person name="Chen X."/>
        </authorList>
    </citation>
    <scope>NUCLEOTIDE SEQUENCE [LARGE SCALE GENOMIC DNA]</scope>
    <source>
        <strain evidence="2">cv. Fuhuasheng</strain>
        <tissue evidence="1">Leaves</tissue>
    </source>
</reference>
<evidence type="ECO:0000313" key="1">
    <source>
        <dbReference type="EMBL" id="RYR72574.1"/>
    </source>
</evidence>
<gene>
    <name evidence="1" type="ORF">Ahy_A02g006788</name>
</gene>
<dbReference type="EMBL" id="SDMP01000002">
    <property type="protein sequence ID" value="RYR72574.1"/>
    <property type="molecule type" value="Genomic_DNA"/>
</dbReference>
<proteinExistence type="predicted"/>
<evidence type="ECO:0000313" key="2">
    <source>
        <dbReference type="Proteomes" id="UP000289738"/>
    </source>
</evidence>
<dbReference type="Gramene" id="arahy.Tifrunner.gnm2.ann2.Ah02g288900.1">
    <property type="protein sequence ID" value="arahy.Tifrunner.gnm2.ann2.Ah02g288900.1-CDS"/>
    <property type="gene ID" value="arahy.Tifrunner.gnm2.ann2.Ah02g288900"/>
</dbReference>
<dbReference type="OrthoDB" id="1434136at2759"/>
<comment type="caution">
    <text evidence="1">The sequence shown here is derived from an EMBL/GenBank/DDBJ whole genome shotgun (WGS) entry which is preliminary data.</text>
</comment>
<dbReference type="SMR" id="A0A445EAL6"/>
<protein>
    <submittedName>
        <fullName evidence="1">Uncharacterized protein</fullName>
    </submittedName>
</protein>
<accession>A0A445EAL6</accession>
<organism evidence="1 2">
    <name type="scientific">Arachis hypogaea</name>
    <name type="common">Peanut</name>
    <dbReference type="NCBI Taxonomy" id="3818"/>
    <lineage>
        <taxon>Eukaryota</taxon>
        <taxon>Viridiplantae</taxon>
        <taxon>Streptophyta</taxon>
        <taxon>Embryophyta</taxon>
        <taxon>Tracheophyta</taxon>
        <taxon>Spermatophyta</taxon>
        <taxon>Magnoliopsida</taxon>
        <taxon>eudicotyledons</taxon>
        <taxon>Gunneridae</taxon>
        <taxon>Pentapetalae</taxon>
        <taxon>rosids</taxon>
        <taxon>fabids</taxon>
        <taxon>Fabales</taxon>
        <taxon>Fabaceae</taxon>
        <taxon>Papilionoideae</taxon>
        <taxon>50 kb inversion clade</taxon>
        <taxon>dalbergioids sensu lato</taxon>
        <taxon>Dalbergieae</taxon>
        <taxon>Pterocarpus clade</taxon>
        <taxon>Arachis</taxon>
    </lineage>
</organism>
<sequence length="185" mass="20276">MPKGKESHRGARVFLKRSKPYTATDGGYHDYFRKAVDDCINSSSSSDAVAATHSDHSMMSLNTNNSDEKIDGIVDLKSMGLQAAEELSKRPKNGQIYASVKADFESINARLKNLSLSFGEPSSIDEGIEIADAASLLKLLDKSNREIDMAGEMAQKGVLLMVHAQIMLKKGQELLDQSKLKLRCL</sequence>
<dbReference type="AlphaFoldDB" id="A0A445EAL6"/>
<keyword evidence="2" id="KW-1185">Reference proteome</keyword>
<name>A0A445EAL6_ARAHY</name>